<dbReference type="OrthoDB" id="2449121at2759"/>
<dbReference type="EMBL" id="KV448239">
    <property type="protein sequence ID" value="OAX39722.1"/>
    <property type="molecule type" value="Genomic_DNA"/>
</dbReference>
<dbReference type="AlphaFoldDB" id="A0A1B7N4G1"/>
<sequence>MYKICYFYQFQDISNFGPKIELYGSTTPFEASNKNQDPTYVYYSSGEEEVWTDIEDEPVTGNLAGDISALQTLYSKLLCFNTSLKVGVMSAFSYPSSTVNSTHRRWFGDTQNIASFRNASDGTFTTAKTLVPECLDLCDILTIRQFFRKYLALYGCLQ</sequence>
<keyword evidence="2" id="KW-1185">Reference proteome</keyword>
<organism evidence="1 2">
    <name type="scientific">Rhizopogon vinicolor AM-OR11-026</name>
    <dbReference type="NCBI Taxonomy" id="1314800"/>
    <lineage>
        <taxon>Eukaryota</taxon>
        <taxon>Fungi</taxon>
        <taxon>Dikarya</taxon>
        <taxon>Basidiomycota</taxon>
        <taxon>Agaricomycotina</taxon>
        <taxon>Agaricomycetes</taxon>
        <taxon>Agaricomycetidae</taxon>
        <taxon>Boletales</taxon>
        <taxon>Suillineae</taxon>
        <taxon>Rhizopogonaceae</taxon>
        <taxon>Rhizopogon</taxon>
    </lineage>
</organism>
<evidence type="ECO:0000313" key="2">
    <source>
        <dbReference type="Proteomes" id="UP000092154"/>
    </source>
</evidence>
<feature type="non-terminal residue" evidence="1">
    <location>
        <position position="158"/>
    </location>
</feature>
<gene>
    <name evidence="1" type="ORF">K503DRAFT_855858</name>
</gene>
<dbReference type="InParanoid" id="A0A1B7N4G1"/>
<proteinExistence type="predicted"/>
<evidence type="ECO:0000313" key="1">
    <source>
        <dbReference type="EMBL" id="OAX39722.1"/>
    </source>
</evidence>
<accession>A0A1B7N4G1</accession>
<protein>
    <submittedName>
        <fullName evidence="1">Uncharacterized protein</fullName>
    </submittedName>
</protein>
<name>A0A1B7N4G1_9AGAM</name>
<dbReference type="Proteomes" id="UP000092154">
    <property type="component" value="Unassembled WGS sequence"/>
</dbReference>
<reference evidence="1 2" key="1">
    <citation type="submission" date="2016-06" db="EMBL/GenBank/DDBJ databases">
        <title>Comparative genomics of the ectomycorrhizal sister species Rhizopogon vinicolor and Rhizopogon vesiculosus (Basidiomycota: Boletales) reveals a divergence of the mating type B locus.</title>
        <authorList>
            <consortium name="DOE Joint Genome Institute"/>
            <person name="Mujic A.B."/>
            <person name="Kuo A."/>
            <person name="Tritt A."/>
            <person name="Lipzen A."/>
            <person name="Chen C."/>
            <person name="Johnson J."/>
            <person name="Sharma A."/>
            <person name="Barry K."/>
            <person name="Grigoriev I.V."/>
            <person name="Spatafora J.W."/>
        </authorList>
    </citation>
    <scope>NUCLEOTIDE SEQUENCE [LARGE SCALE GENOMIC DNA]</scope>
    <source>
        <strain evidence="1 2">AM-OR11-026</strain>
    </source>
</reference>